<dbReference type="GO" id="GO:0034599">
    <property type="term" value="P:cellular response to oxidative stress"/>
    <property type="evidence" value="ECO:0007669"/>
    <property type="project" value="TreeGrafter"/>
</dbReference>
<keyword evidence="16" id="KW-1185">Reference proteome</keyword>
<comment type="function">
    <text evidence="1">Thiol-specific peroxidase that catalyzes the reduction of hydrogen peroxide and organic hydroperoxides to water and alcohols, respectively. Plays a role in cell protection against oxidative stress by detoxifying peroxides and as sensor of hydrogen peroxide-mediated signaling events.</text>
</comment>
<evidence type="ECO:0000256" key="1">
    <source>
        <dbReference type="ARBA" id="ARBA00003330"/>
    </source>
</evidence>
<dbReference type="FunFam" id="3.40.30.10:FF:000007">
    <property type="entry name" value="Thioredoxin-dependent thiol peroxidase"/>
    <property type="match status" value="1"/>
</dbReference>
<dbReference type="PIRSF" id="PIRSF000239">
    <property type="entry name" value="AHPC"/>
    <property type="match status" value="1"/>
</dbReference>
<dbReference type="InterPro" id="IPR000866">
    <property type="entry name" value="AhpC/TSA"/>
</dbReference>
<dbReference type="PANTHER" id="PTHR42801:SF4">
    <property type="entry name" value="AHPC_TSA FAMILY PROTEIN"/>
    <property type="match status" value="1"/>
</dbReference>
<comment type="subunit">
    <text evidence="2">Monomer.</text>
</comment>
<dbReference type="AlphaFoldDB" id="I0IGT5"/>
<organism evidence="15 16">
    <name type="scientific">Phycisphaera mikurensis (strain NBRC 102666 / KCTC 22515 / FYK2301M01)</name>
    <dbReference type="NCBI Taxonomy" id="1142394"/>
    <lineage>
        <taxon>Bacteria</taxon>
        <taxon>Pseudomonadati</taxon>
        <taxon>Planctomycetota</taxon>
        <taxon>Phycisphaerae</taxon>
        <taxon>Phycisphaerales</taxon>
        <taxon>Phycisphaeraceae</taxon>
        <taxon>Phycisphaera</taxon>
    </lineage>
</organism>
<protein>
    <recommendedName>
        <fullName evidence="3">thioredoxin-dependent peroxiredoxin</fullName>
        <ecNumber evidence="3">1.11.1.24</ecNumber>
    </recommendedName>
    <alternativeName>
        <fullName evidence="9">Thioredoxin peroxidase</fullName>
    </alternativeName>
    <alternativeName>
        <fullName evidence="11">Thioredoxin-dependent peroxiredoxin Bcp</fullName>
    </alternativeName>
</protein>
<dbReference type="Gene3D" id="3.40.30.10">
    <property type="entry name" value="Glutaredoxin"/>
    <property type="match status" value="1"/>
</dbReference>
<dbReference type="OrthoDB" id="9812811at2"/>
<evidence type="ECO:0000256" key="11">
    <source>
        <dbReference type="ARBA" id="ARBA00042639"/>
    </source>
</evidence>
<evidence type="ECO:0000313" key="15">
    <source>
        <dbReference type="EMBL" id="BAM04473.1"/>
    </source>
</evidence>
<accession>I0IGT5</accession>
<dbReference type="CDD" id="cd03017">
    <property type="entry name" value="PRX_BCP"/>
    <property type="match status" value="1"/>
</dbReference>
<dbReference type="PROSITE" id="PS51352">
    <property type="entry name" value="THIOREDOXIN_2"/>
    <property type="match status" value="1"/>
</dbReference>
<dbReference type="InterPro" id="IPR050924">
    <property type="entry name" value="Peroxiredoxin_BCP/PrxQ"/>
</dbReference>
<name>I0IGT5_PHYMF</name>
<keyword evidence="4 15" id="KW-0575">Peroxidase</keyword>
<dbReference type="EC" id="1.11.1.24" evidence="3"/>
<evidence type="ECO:0000256" key="5">
    <source>
        <dbReference type="ARBA" id="ARBA00022862"/>
    </source>
</evidence>
<dbReference type="EMBL" id="AP012338">
    <property type="protein sequence ID" value="BAM04473.1"/>
    <property type="molecule type" value="Genomic_DNA"/>
</dbReference>
<proteinExistence type="inferred from homology"/>
<dbReference type="KEGG" id="phm:PSMK_23140"/>
<keyword evidence="5" id="KW-0049">Antioxidant</keyword>
<dbReference type="eggNOG" id="COG1225">
    <property type="taxonomic scope" value="Bacteria"/>
</dbReference>
<dbReference type="SUPFAM" id="SSF52833">
    <property type="entry name" value="Thioredoxin-like"/>
    <property type="match status" value="1"/>
</dbReference>
<dbReference type="HOGENOM" id="CLU_042529_14_1_0"/>
<evidence type="ECO:0000256" key="10">
    <source>
        <dbReference type="ARBA" id="ARBA00038489"/>
    </source>
</evidence>
<feature type="active site" description="Cysteine sulfenic acid (-SOH) intermediate; for peroxidase activity" evidence="13">
    <location>
        <position position="51"/>
    </location>
</feature>
<dbReference type="Pfam" id="PF00578">
    <property type="entry name" value="AhpC-TSA"/>
    <property type="match status" value="1"/>
</dbReference>
<comment type="catalytic activity">
    <reaction evidence="12">
        <text>a hydroperoxide + [thioredoxin]-dithiol = an alcohol + [thioredoxin]-disulfide + H2O</text>
        <dbReference type="Rhea" id="RHEA:62620"/>
        <dbReference type="Rhea" id="RHEA-COMP:10698"/>
        <dbReference type="Rhea" id="RHEA-COMP:10700"/>
        <dbReference type="ChEBI" id="CHEBI:15377"/>
        <dbReference type="ChEBI" id="CHEBI:29950"/>
        <dbReference type="ChEBI" id="CHEBI:30879"/>
        <dbReference type="ChEBI" id="CHEBI:35924"/>
        <dbReference type="ChEBI" id="CHEBI:50058"/>
        <dbReference type="EC" id="1.11.1.24"/>
    </reaction>
</comment>
<evidence type="ECO:0000256" key="8">
    <source>
        <dbReference type="ARBA" id="ARBA00023284"/>
    </source>
</evidence>
<evidence type="ECO:0000256" key="3">
    <source>
        <dbReference type="ARBA" id="ARBA00013017"/>
    </source>
</evidence>
<evidence type="ECO:0000256" key="13">
    <source>
        <dbReference type="PIRSR" id="PIRSR000239-1"/>
    </source>
</evidence>
<evidence type="ECO:0000313" key="16">
    <source>
        <dbReference type="Proteomes" id="UP000007881"/>
    </source>
</evidence>
<keyword evidence="7" id="KW-1015">Disulfide bond</keyword>
<evidence type="ECO:0000256" key="6">
    <source>
        <dbReference type="ARBA" id="ARBA00023002"/>
    </source>
</evidence>
<dbReference type="GO" id="GO:0008379">
    <property type="term" value="F:thioredoxin peroxidase activity"/>
    <property type="evidence" value="ECO:0007669"/>
    <property type="project" value="TreeGrafter"/>
</dbReference>
<evidence type="ECO:0000259" key="14">
    <source>
        <dbReference type="PROSITE" id="PS51352"/>
    </source>
</evidence>
<evidence type="ECO:0000256" key="4">
    <source>
        <dbReference type="ARBA" id="ARBA00022559"/>
    </source>
</evidence>
<evidence type="ECO:0000256" key="12">
    <source>
        <dbReference type="ARBA" id="ARBA00049091"/>
    </source>
</evidence>
<gene>
    <name evidence="15" type="primary">bcp</name>
    <name evidence="15" type="ordered locus">PSMK_23140</name>
</gene>
<dbReference type="InterPro" id="IPR024706">
    <property type="entry name" value="Peroxiredoxin_AhpC-typ"/>
</dbReference>
<feature type="domain" description="Thioredoxin" evidence="14">
    <location>
        <begin position="9"/>
        <end position="159"/>
    </location>
</feature>
<reference evidence="15 16" key="1">
    <citation type="submission" date="2012-02" db="EMBL/GenBank/DDBJ databases">
        <title>Complete genome sequence of Phycisphaera mikurensis NBRC 102666.</title>
        <authorList>
            <person name="Ankai A."/>
            <person name="Hosoyama A."/>
            <person name="Terui Y."/>
            <person name="Sekine M."/>
            <person name="Fukai R."/>
            <person name="Kato Y."/>
            <person name="Nakamura S."/>
            <person name="Yamada-Narita S."/>
            <person name="Kawakoshi A."/>
            <person name="Fukunaga Y."/>
            <person name="Yamazaki S."/>
            <person name="Fujita N."/>
        </authorList>
    </citation>
    <scope>NUCLEOTIDE SEQUENCE [LARGE SCALE GENOMIC DNA]</scope>
    <source>
        <strain evidence="16">NBRC 102666 / KCTC 22515 / FYK2301M01</strain>
    </source>
</reference>
<dbReference type="InterPro" id="IPR036249">
    <property type="entry name" value="Thioredoxin-like_sf"/>
</dbReference>
<sequence>MAATGGDPIEPGAGAPAFELEDQNGTARRLADAGGAPLVLFFYPKDDTPGCTKQACGFQAAEAMLAEAGATVWGVSPQGVKSKRRFADKHGLAFPLLADDDAAVCAAYGVWQEKSMYGKKYAGVVRTTYLIDATGKVARRWDKVKVGGHVDEVLAALRG</sequence>
<dbReference type="GO" id="GO:0045454">
    <property type="term" value="P:cell redox homeostasis"/>
    <property type="evidence" value="ECO:0007669"/>
    <property type="project" value="TreeGrafter"/>
</dbReference>
<keyword evidence="8" id="KW-0676">Redox-active center</keyword>
<comment type="similarity">
    <text evidence="10">Belongs to the peroxiredoxin family. BCP/PrxQ subfamily.</text>
</comment>
<dbReference type="STRING" id="1142394.PSMK_23140"/>
<keyword evidence="6 15" id="KW-0560">Oxidoreductase</keyword>
<evidence type="ECO:0000256" key="2">
    <source>
        <dbReference type="ARBA" id="ARBA00011245"/>
    </source>
</evidence>
<dbReference type="GO" id="GO:0005737">
    <property type="term" value="C:cytoplasm"/>
    <property type="evidence" value="ECO:0007669"/>
    <property type="project" value="TreeGrafter"/>
</dbReference>
<dbReference type="Proteomes" id="UP000007881">
    <property type="component" value="Chromosome"/>
</dbReference>
<evidence type="ECO:0000256" key="7">
    <source>
        <dbReference type="ARBA" id="ARBA00023157"/>
    </source>
</evidence>
<dbReference type="InterPro" id="IPR013766">
    <property type="entry name" value="Thioredoxin_domain"/>
</dbReference>
<dbReference type="PANTHER" id="PTHR42801">
    <property type="entry name" value="THIOREDOXIN-DEPENDENT PEROXIDE REDUCTASE"/>
    <property type="match status" value="1"/>
</dbReference>
<evidence type="ECO:0000256" key="9">
    <source>
        <dbReference type="ARBA" id="ARBA00032824"/>
    </source>
</evidence>